<dbReference type="Pfam" id="PF00579">
    <property type="entry name" value="tRNA-synt_1b"/>
    <property type="match status" value="1"/>
</dbReference>
<comment type="catalytic activity">
    <reaction evidence="8">
        <text>tRNA(Tyr) + L-tyrosine + ATP = L-tyrosyl-tRNA(Tyr) + AMP + diphosphate + H(+)</text>
        <dbReference type="Rhea" id="RHEA:10220"/>
        <dbReference type="Rhea" id="RHEA-COMP:9706"/>
        <dbReference type="Rhea" id="RHEA-COMP:9707"/>
        <dbReference type="ChEBI" id="CHEBI:15378"/>
        <dbReference type="ChEBI" id="CHEBI:30616"/>
        <dbReference type="ChEBI" id="CHEBI:33019"/>
        <dbReference type="ChEBI" id="CHEBI:58315"/>
        <dbReference type="ChEBI" id="CHEBI:78442"/>
        <dbReference type="ChEBI" id="CHEBI:78536"/>
        <dbReference type="ChEBI" id="CHEBI:456215"/>
        <dbReference type="EC" id="6.1.1.1"/>
    </reaction>
</comment>
<dbReference type="InterPro" id="IPR054608">
    <property type="entry name" value="SYY-like_C"/>
</dbReference>
<evidence type="ECO:0000256" key="10">
    <source>
        <dbReference type="PROSITE-ProRule" id="PRU00182"/>
    </source>
</evidence>
<dbReference type="GO" id="GO:0005829">
    <property type="term" value="C:cytosol"/>
    <property type="evidence" value="ECO:0007669"/>
    <property type="project" value="TreeGrafter"/>
</dbReference>
<dbReference type="SUPFAM" id="SSF52374">
    <property type="entry name" value="Nucleotidylyl transferase"/>
    <property type="match status" value="1"/>
</dbReference>
<dbReference type="GO" id="GO:0005524">
    <property type="term" value="F:ATP binding"/>
    <property type="evidence" value="ECO:0007669"/>
    <property type="project" value="UniProtKB-KW"/>
</dbReference>
<dbReference type="InterPro" id="IPR014729">
    <property type="entry name" value="Rossmann-like_a/b/a_fold"/>
</dbReference>
<keyword evidence="4 11" id="KW-0067">ATP-binding</keyword>
<dbReference type="STRING" id="1805209.AUJ73_05310"/>
<dbReference type="PANTHER" id="PTHR11766:SF1">
    <property type="entry name" value="TYROSINE--TRNA LIGASE"/>
    <property type="match status" value="1"/>
</dbReference>
<dbReference type="GO" id="GO:0006437">
    <property type="term" value="P:tyrosyl-tRNA aminoacylation"/>
    <property type="evidence" value="ECO:0007669"/>
    <property type="project" value="UniProtKB-UniRule"/>
</dbReference>
<reference evidence="13 14" key="1">
    <citation type="journal article" date="2016" name="Environ. Microbiol.">
        <title>Genomic resolution of a cold subsurface aquifer community provides metabolic insights for novel microbes adapted to high CO concentrations.</title>
        <authorList>
            <person name="Probst A.J."/>
            <person name="Castelle C.J."/>
            <person name="Singh A."/>
            <person name="Brown C.T."/>
            <person name="Anantharaman K."/>
            <person name="Sharon I."/>
            <person name="Hug L.A."/>
            <person name="Burstein D."/>
            <person name="Emerson J.B."/>
            <person name="Thomas B.C."/>
            <person name="Banfield J.F."/>
        </authorList>
    </citation>
    <scope>NUCLEOTIDE SEQUENCE [LARGE SCALE GENOMIC DNA]</scope>
    <source>
        <strain evidence="13">CG1_02_37_22</strain>
    </source>
</reference>
<accession>A0A1J4TQ60</accession>
<comment type="similarity">
    <text evidence="11">Belongs to the class-I aminoacyl-tRNA synthetase family.</text>
</comment>
<evidence type="ECO:0000256" key="8">
    <source>
        <dbReference type="ARBA" id="ARBA00048248"/>
    </source>
</evidence>
<dbReference type="Gene3D" id="1.10.240.10">
    <property type="entry name" value="Tyrosyl-Transfer RNA Synthetase"/>
    <property type="match status" value="1"/>
</dbReference>
<keyword evidence="7 11" id="KW-0030">Aminoacyl-tRNA synthetase</keyword>
<evidence type="ECO:0000313" key="13">
    <source>
        <dbReference type="EMBL" id="OIO12638.1"/>
    </source>
</evidence>
<dbReference type="Pfam" id="PF22421">
    <property type="entry name" value="SYY_C-terminal"/>
    <property type="match status" value="1"/>
</dbReference>
<evidence type="ECO:0000256" key="6">
    <source>
        <dbReference type="ARBA" id="ARBA00022917"/>
    </source>
</evidence>
<keyword evidence="6 11" id="KW-0648">Protein biosynthesis</keyword>
<dbReference type="Gene3D" id="3.10.290.10">
    <property type="entry name" value="RNA-binding S4 domain"/>
    <property type="match status" value="1"/>
</dbReference>
<organism evidence="13 14">
    <name type="scientific">Candidatus Gottesmanbacteria bacterium CG1_02_37_22</name>
    <dbReference type="NCBI Taxonomy" id="1805209"/>
    <lineage>
        <taxon>Bacteria</taxon>
        <taxon>Candidatus Gottesmaniibacteriota</taxon>
    </lineage>
</organism>
<dbReference type="SUPFAM" id="SSF55174">
    <property type="entry name" value="Alpha-L RNA-binding motif"/>
    <property type="match status" value="1"/>
</dbReference>
<sequence>MDKIEELLTRGVDKIYPSKQHLEKILRSGKRLKLYQGFDPTGTQLHIGHMVGLRKLKQFQDLGHHVIFLIGDGTGQAGDPSGKLTARDRFLTREELRNNAIDYVKQAQKIVCFEGKNKAEVMFNGDWLNQLTFIKILDLFGRFSIQQLIERDMFQKRIKEGLPVNLRESIYPILQGYDSVAMGVDLEIGGTDQTFNMLTGRELVKEFLDKEKYVMTLPLLTDSAGRKIGKTEGNVISLTAEPNNLFGMVMNLPDDIIIKCFVLITDISISEIDMYKNEINNGANPMIYKKKLAFTLLKMLYTDKEAKSAQEFFKTTFQEKRLPIDIPSYKIKEGEKIKILDLLYEAKMVKSKSEAKRLILSGALTIDGQKISDPSKQLVSKKGISIKLGKHRFIKLV</sequence>
<protein>
    <recommendedName>
        <fullName evidence="1 9">Tyrosine--tRNA ligase</fullName>
        <ecNumber evidence="1 9">6.1.1.1</ecNumber>
    </recommendedName>
</protein>
<dbReference type="InterPro" id="IPR024088">
    <property type="entry name" value="Tyr-tRNA-ligase_bac-type"/>
</dbReference>
<keyword evidence="2 11" id="KW-0436">Ligase</keyword>
<dbReference type="InterPro" id="IPR002942">
    <property type="entry name" value="S4_RNA-bd"/>
</dbReference>
<dbReference type="GO" id="GO:0004831">
    <property type="term" value="F:tyrosine-tRNA ligase activity"/>
    <property type="evidence" value="ECO:0007669"/>
    <property type="project" value="UniProtKB-UniRule"/>
</dbReference>
<dbReference type="PRINTS" id="PR01040">
    <property type="entry name" value="TRNASYNTHTYR"/>
</dbReference>
<dbReference type="CDD" id="cd00805">
    <property type="entry name" value="TyrRS_core"/>
    <property type="match status" value="1"/>
</dbReference>
<evidence type="ECO:0000256" key="3">
    <source>
        <dbReference type="ARBA" id="ARBA00022741"/>
    </source>
</evidence>
<gene>
    <name evidence="13" type="ORF">AUJ73_05310</name>
</gene>
<evidence type="ECO:0000313" key="14">
    <source>
        <dbReference type="Proteomes" id="UP000183120"/>
    </source>
</evidence>
<keyword evidence="5 10" id="KW-0694">RNA-binding</keyword>
<name>A0A1J4TQ60_9BACT</name>
<evidence type="ECO:0000256" key="9">
    <source>
        <dbReference type="NCBIfam" id="TIGR00234"/>
    </source>
</evidence>
<proteinExistence type="inferred from homology"/>
<dbReference type="EC" id="6.1.1.1" evidence="1 9"/>
<feature type="domain" description="RNA-binding S4" evidence="12">
    <location>
        <begin position="338"/>
        <end position="395"/>
    </location>
</feature>
<comment type="caution">
    <text evidence="13">The sequence shown here is derived from an EMBL/GenBank/DDBJ whole genome shotgun (WGS) entry which is preliminary data.</text>
</comment>
<evidence type="ECO:0000256" key="4">
    <source>
        <dbReference type="ARBA" id="ARBA00022840"/>
    </source>
</evidence>
<dbReference type="SMART" id="SM00363">
    <property type="entry name" value="S4"/>
    <property type="match status" value="1"/>
</dbReference>
<evidence type="ECO:0000256" key="11">
    <source>
        <dbReference type="RuleBase" id="RU363036"/>
    </source>
</evidence>
<dbReference type="CDD" id="cd00165">
    <property type="entry name" value="S4"/>
    <property type="match status" value="1"/>
</dbReference>
<dbReference type="InterPro" id="IPR002307">
    <property type="entry name" value="Tyr-tRNA-ligase"/>
</dbReference>
<dbReference type="EMBL" id="MNUY01000084">
    <property type="protein sequence ID" value="OIO12638.1"/>
    <property type="molecule type" value="Genomic_DNA"/>
</dbReference>
<dbReference type="PANTHER" id="PTHR11766">
    <property type="entry name" value="TYROSYL-TRNA SYNTHETASE"/>
    <property type="match status" value="1"/>
</dbReference>
<evidence type="ECO:0000259" key="12">
    <source>
        <dbReference type="SMART" id="SM00363"/>
    </source>
</evidence>
<dbReference type="InterPro" id="IPR002305">
    <property type="entry name" value="aa-tRNA-synth_Ic"/>
</dbReference>
<evidence type="ECO:0000256" key="7">
    <source>
        <dbReference type="ARBA" id="ARBA00023146"/>
    </source>
</evidence>
<evidence type="ECO:0000256" key="2">
    <source>
        <dbReference type="ARBA" id="ARBA00022598"/>
    </source>
</evidence>
<dbReference type="AlphaFoldDB" id="A0A1J4TQ60"/>
<dbReference type="InterPro" id="IPR036986">
    <property type="entry name" value="S4_RNA-bd_sf"/>
</dbReference>
<dbReference type="PROSITE" id="PS50889">
    <property type="entry name" value="S4"/>
    <property type="match status" value="1"/>
</dbReference>
<dbReference type="Gene3D" id="3.40.50.620">
    <property type="entry name" value="HUPs"/>
    <property type="match status" value="1"/>
</dbReference>
<evidence type="ECO:0000256" key="1">
    <source>
        <dbReference type="ARBA" id="ARBA00013160"/>
    </source>
</evidence>
<dbReference type="NCBIfam" id="TIGR00234">
    <property type="entry name" value="tyrS"/>
    <property type="match status" value="1"/>
</dbReference>
<keyword evidence="3 11" id="KW-0547">Nucleotide-binding</keyword>
<dbReference type="GO" id="GO:0003723">
    <property type="term" value="F:RNA binding"/>
    <property type="evidence" value="ECO:0007669"/>
    <property type="project" value="UniProtKB-KW"/>
</dbReference>
<dbReference type="Proteomes" id="UP000183120">
    <property type="component" value="Unassembled WGS sequence"/>
</dbReference>
<evidence type="ECO:0000256" key="5">
    <source>
        <dbReference type="ARBA" id="ARBA00022884"/>
    </source>
</evidence>